<dbReference type="Pfam" id="PF13715">
    <property type="entry name" value="CarbopepD_reg_2"/>
    <property type="match status" value="1"/>
</dbReference>
<organism evidence="2 3">
    <name type="scientific">Flavobacterium pectinovorum</name>
    <dbReference type="NCBI Taxonomy" id="29533"/>
    <lineage>
        <taxon>Bacteria</taxon>
        <taxon>Pseudomonadati</taxon>
        <taxon>Bacteroidota</taxon>
        <taxon>Flavobacteriia</taxon>
        <taxon>Flavobacteriales</taxon>
        <taxon>Flavobacteriaceae</taxon>
        <taxon>Flavobacterium</taxon>
    </lineage>
</organism>
<dbReference type="RefSeq" id="WP_140508509.1">
    <property type="nucleotide sequence ID" value="NZ_RCZH01000009.1"/>
</dbReference>
<dbReference type="SUPFAM" id="SSF49464">
    <property type="entry name" value="Carboxypeptidase regulatory domain-like"/>
    <property type="match status" value="1"/>
</dbReference>
<evidence type="ECO:0008006" key="4">
    <source>
        <dbReference type="Google" id="ProtNLM"/>
    </source>
</evidence>
<protein>
    <recommendedName>
        <fullName evidence="4">CarboxypepD_reg-like domain-containing protein</fullName>
    </recommendedName>
</protein>
<feature type="chain" id="PRO_5021376903" description="CarboxypepD_reg-like domain-containing protein" evidence="1">
    <location>
        <begin position="22"/>
        <end position="282"/>
    </location>
</feature>
<name>A0A502EQR3_9FLAO</name>
<comment type="caution">
    <text evidence="2">The sequence shown here is derived from an EMBL/GenBank/DDBJ whole genome shotgun (WGS) entry which is preliminary data.</text>
</comment>
<dbReference type="OrthoDB" id="848221at2"/>
<dbReference type="Proteomes" id="UP000319700">
    <property type="component" value="Unassembled WGS sequence"/>
</dbReference>
<gene>
    <name evidence="2" type="ORF">EAH81_15290</name>
</gene>
<evidence type="ECO:0000256" key="1">
    <source>
        <dbReference type="SAM" id="SignalP"/>
    </source>
</evidence>
<proteinExistence type="predicted"/>
<reference evidence="2 3" key="1">
    <citation type="journal article" date="2019" name="Environ. Microbiol.">
        <title>Species interactions and distinct microbial communities in high Arctic permafrost affected cryosols are associated with the CH4 and CO2 gas fluxes.</title>
        <authorList>
            <person name="Altshuler I."/>
            <person name="Hamel J."/>
            <person name="Turney S."/>
            <person name="Magnuson E."/>
            <person name="Levesque R."/>
            <person name="Greer C."/>
            <person name="Whyte L.G."/>
        </authorList>
    </citation>
    <scope>NUCLEOTIDE SEQUENCE [LARGE SCALE GENOMIC DNA]</scope>
    <source>
        <strain evidence="2 3">42</strain>
    </source>
</reference>
<keyword evidence="3" id="KW-1185">Reference proteome</keyword>
<evidence type="ECO:0000313" key="3">
    <source>
        <dbReference type="Proteomes" id="UP000319700"/>
    </source>
</evidence>
<dbReference type="AlphaFoldDB" id="A0A502EQR3"/>
<dbReference type="EMBL" id="RCZH01000009">
    <property type="protein sequence ID" value="TPG38840.1"/>
    <property type="molecule type" value="Genomic_DNA"/>
</dbReference>
<dbReference type="InterPro" id="IPR008969">
    <property type="entry name" value="CarboxyPept-like_regulatory"/>
</dbReference>
<evidence type="ECO:0000313" key="2">
    <source>
        <dbReference type="EMBL" id="TPG38840.1"/>
    </source>
</evidence>
<sequence length="282" mass="32341">MKTMIRAITIILLFSLTTVFSQETTIKGFVLDNLKKPIRYANVGILNKPIGTVTNNEGEFILKIDASLALDTLKISSLGFKSTEFIIKNLLDNKITDISLESHIEELEEVVISTDNLKRYTEGKEKTKSKNQVFFANPEIKNINLGSQIGRKFILSSKKPSILEELKFYIKENNYEKIKFRINIYSVHNEIPTNRINKIDIYSEVQNIKGWVNVSLTDYNIVVKDDVIVTVEWIEASKTGDILSLPLLIPSFNSVHYYKQSAQSQWKKYKMISSAMLLTYKQ</sequence>
<accession>A0A502EQR3</accession>
<keyword evidence="1" id="KW-0732">Signal</keyword>
<feature type="signal peptide" evidence="1">
    <location>
        <begin position="1"/>
        <end position="21"/>
    </location>
</feature>